<dbReference type="EMBL" id="PZQS01000008">
    <property type="protein sequence ID" value="PVD26593.1"/>
    <property type="molecule type" value="Genomic_DNA"/>
</dbReference>
<evidence type="ECO:0000256" key="5">
    <source>
        <dbReference type="ARBA" id="ARBA00023002"/>
    </source>
</evidence>
<keyword evidence="7" id="KW-0472">Membrane</keyword>
<sequence>MVHDLDGRRRPIPYGKGDQHILSVDRHQLNVLLLNVEKHSNVTTYFRHKLHKCKFETGEIVLVKDGGEEVHRKVDLIVGSDGAHSRVRQQMMKSVKSVRLDFQQEFIPHGYIELTIPLTKNGDCSPYHVGDNVVLIGDAAHAMVPFYGQGMNCYTPEILSMFIIIIFILTAQALPEYTKYRNPDAKAICDLAMYNYTEVTFTRTRYHECVAHRAWQDKVLRTLVTTASFTVLTGLVWPSGLSSRLPDMVGPALYTC</sequence>
<comment type="caution">
    <text evidence="9">The sequence shown here is derived from an EMBL/GenBank/DDBJ whole genome shotgun (WGS) entry which is preliminary data.</text>
</comment>
<evidence type="ECO:0000313" key="9">
    <source>
        <dbReference type="EMBL" id="PVD26593.1"/>
    </source>
</evidence>
<evidence type="ECO:0000259" key="8">
    <source>
        <dbReference type="Pfam" id="PF01494"/>
    </source>
</evidence>
<dbReference type="GO" id="GO:0005741">
    <property type="term" value="C:mitochondrial outer membrane"/>
    <property type="evidence" value="ECO:0007669"/>
    <property type="project" value="TreeGrafter"/>
</dbReference>
<dbReference type="STRING" id="400727.A0A2T7NZL9"/>
<evidence type="ECO:0000313" key="10">
    <source>
        <dbReference type="Proteomes" id="UP000245119"/>
    </source>
</evidence>
<protein>
    <recommendedName>
        <fullName evidence="8">FAD-binding domain-containing protein</fullName>
    </recommendedName>
</protein>
<keyword evidence="6" id="KW-0503">Monooxygenase</keyword>
<dbReference type="SUPFAM" id="SSF51905">
    <property type="entry name" value="FAD/NAD(P)-binding domain"/>
    <property type="match status" value="1"/>
</dbReference>
<comment type="cofactor">
    <cofactor evidence="1">
        <name>FAD</name>
        <dbReference type="ChEBI" id="CHEBI:57692"/>
    </cofactor>
</comment>
<dbReference type="InterPro" id="IPR036188">
    <property type="entry name" value="FAD/NAD-bd_sf"/>
</dbReference>
<name>A0A2T7NZL9_POMCA</name>
<accession>A0A2T7NZL9</accession>
<dbReference type="PANTHER" id="PTHR46028">
    <property type="entry name" value="KYNURENINE 3-MONOOXYGENASE"/>
    <property type="match status" value="1"/>
</dbReference>
<evidence type="ECO:0000256" key="6">
    <source>
        <dbReference type="ARBA" id="ARBA00023033"/>
    </source>
</evidence>
<organism evidence="9 10">
    <name type="scientific">Pomacea canaliculata</name>
    <name type="common">Golden apple snail</name>
    <dbReference type="NCBI Taxonomy" id="400727"/>
    <lineage>
        <taxon>Eukaryota</taxon>
        <taxon>Metazoa</taxon>
        <taxon>Spiralia</taxon>
        <taxon>Lophotrochozoa</taxon>
        <taxon>Mollusca</taxon>
        <taxon>Gastropoda</taxon>
        <taxon>Caenogastropoda</taxon>
        <taxon>Architaenioglossa</taxon>
        <taxon>Ampullarioidea</taxon>
        <taxon>Ampullariidae</taxon>
        <taxon>Pomacea</taxon>
    </lineage>
</organism>
<dbReference type="GO" id="GO:0070189">
    <property type="term" value="P:kynurenine metabolic process"/>
    <property type="evidence" value="ECO:0007669"/>
    <property type="project" value="TreeGrafter"/>
</dbReference>
<keyword evidence="3" id="KW-0274">FAD</keyword>
<evidence type="ECO:0000256" key="3">
    <source>
        <dbReference type="ARBA" id="ARBA00022827"/>
    </source>
</evidence>
<dbReference type="AlphaFoldDB" id="A0A2T7NZL9"/>
<feature type="transmembrane region" description="Helical" evidence="7">
    <location>
        <begin position="158"/>
        <end position="174"/>
    </location>
</feature>
<keyword evidence="4" id="KW-0521">NADP</keyword>
<dbReference type="GO" id="GO:0004502">
    <property type="term" value="F:kynurenine 3-monooxygenase activity"/>
    <property type="evidence" value="ECO:0007669"/>
    <property type="project" value="TreeGrafter"/>
</dbReference>
<keyword evidence="2" id="KW-0285">Flavoprotein</keyword>
<gene>
    <name evidence="9" type="ORF">C0Q70_14270</name>
</gene>
<dbReference type="GO" id="GO:0071949">
    <property type="term" value="F:FAD binding"/>
    <property type="evidence" value="ECO:0007669"/>
    <property type="project" value="InterPro"/>
</dbReference>
<keyword evidence="10" id="KW-1185">Reference proteome</keyword>
<dbReference type="InterPro" id="IPR002938">
    <property type="entry name" value="FAD-bd"/>
</dbReference>
<keyword evidence="7" id="KW-0812">Transmembrane</keyword>
<dbReference type="Proteomes" id="UP000245119">
    <property type="component" value="Linkage Group LG8"/>
</dbReference>
<evidence type="ECO:0000256" key="2">
    <source>
        <dbReference type="ARBA" id="ARBA00022630"/>
    </source>
</evidence>
<dbReference type="OrthoDB" id="10053569at2759"/>
<proteinExistence type="predicted"/>
<keyword evidence="7" id="KW-1133">Transmembrane helix</keyword>
<evidence type="ECO:0000256" key="4">
    <source>
        <dbReference type="ARBA" id="ARBA00022857"/>
    </source>
</evidence>
<feature type="domain" description="FAD-binding" evidence="8">
    <location>
        <begin position="100"/>
        <end position="190"/>
    </location>
</feature>
<reference evidence="9 10" key="1">
    <citation type="submission" date="2018-04" db="EMBL/GenBank/DDBJ databases">
        <title>The genome of golden apple snail Pomacea canaliculata provides insight into stress tolerance and invasive adaptation.</title>
        <authorList>
            <person name="Liu C."/>
            <person name="Liu B."/>
            <person name="Ren Y."/>
            <person name="Zhang Y."/>
            <person name="Wang H."/>
            <person name="Li S."/>
            <person name="Jiang F."/>
            <person name="Yin L."/>
            <person name="Zhang G."/>
            <person name="Qian W."/>
            <person name="Fan W."/>
        </authorList>
    </citation>
    <scope>NUCLEOTIDE SEQUENCE [LARGE SCALE GENOMIC DNA]</scope>
    <source>
        <strain evidence="9">SZHN2017</strain>
        <tissue evidence="9">Muscle</tissue>
    </source>
</reference>
<dbReference type="PANTHER" id="PTHR46028:SF2">
    <property type="entry name" value="KYNURENINE 3-MONOOXYGENASE"/>
    <property type="match status" value="1"/>
</dbReference>
<evidence type="ECO:0000256" key="1">
    <source>
        <dbReference type="ARBA" id="ARBA00001974"/>
    </source>
</evidence>
<evidence type="ECO:0000256" key="7">
    <source>
        <dbReference type="SAM" id="Phobius"/>
    </source>
</evidence>
<dbReference type="Pfam" id="PF01494">
    <property type="entry name" value="FAD_binding_3"/>
    <property type="match status" value="1"/>
</dbReference>
<dbReference type="Gene3D" id="3.50.50.60">
    <property type="entry name" value="FAD/NAD(P)-binding domain"/>
    <property type="match status" value="2"/>
</dbReference>
<keyword evidence="5" id="KW-0560">Oxidoreductase</keyword>